<dbReference type="InterPro" id="IPR012999">
    <property type="entry name" value="Pyr_OxRdtase_I_AS"/>
</dbReference>
<evidence type="ECO:0000256" key="13">
    <source>
        <dbReference type="PIRSR" id="PIRSR000350-4"/>
    </source>
</evidence>
<evidence type="ECO:0000256" key="14">
    <source>
        <dbReference type="RuleBase" id="RU003692"/>
    </source>
</evidence>
<dbReference type="PROSITE" id="PS00076">
    <property type="entry name" value="PYRIDINE_REDOX_1"/>
    <property type="match status" value="1"/>
</dbReference>
<organism evidence="17 18">
    <name type="scientific">Brevundimonas subvibrioides</name>
    <dbReference type="NCBI Taxonomy" id="74313"/>
    <lineage>
        <taxon>Bacteria</taxon>
        <taxon>Pseudomonadati</taxon>
        <taxon>Pseudomonadota</taxon>
        <taxon>Alphaproteobacteria</taxon>
        <taxon>Caulobacterales</taxon>
        <taxon>Caulobacteraceae</taxon>
        <taxon>Brevundimonas</taxon>
    </lineage>
</organism>
<dbReference type="GO" id="GO:0004148">
    <property type="term" value="F:dihydrolipoyl dehydrogenase (NADH) activity"/>
    <property type="evidence" value="ECO:0007669"/>
    <property type="project" value="UniProtKB-EC"/>
</dbReference>
<dbReference type="Gene3D" id="3.50.50.60">
    <property type="entry name" value="FAD/NAD(P)-binding domain"/>
    <property type="match status" value="2"/>
</dbReference>
<evidence type="ECO:0000256" key="10">
    <source>
        <dbReference type="ARBA" id="ARBA00049187"/>
    </source>
</evidence>
<dbReference type="SUPFAM" id="SSF51905">
    <property type="entry name" value="FAD/NAD(P)-binding domain"/>
    <property type="match status" value="1"/>
</dbReference>
<dbReference type="Pfam" id="PF02852">
    <property type="entry name" value="Pyr_redox_dim"/>
    <property type="match status" value="1"/>
</dbReference>
<dbReference type="PRINTS" id="PR00411">
    <property type="entry name" value="PNDRDTASEI"/>
</dbReference>
<evidence type="ECO:0000256" key="9">
    <source>
        <dbReference type="ARBA" id="ARBA00023284"/>
    </source>
</evidence>
<feature type="disulfide bond" description="Redox-active" evidence="13">
    <location>
        <begin position="45"/>
        <end position="50"/>
    </location>
</feature>
<keyword evidence="12" id="KW-0547">Nucleotide-binding</keyword>
<feature type="binding site" evidence="12">
    <location>
        <position position="311"/>
    </location>
    <ligand>
        <name>FAD</name>
        <dbReference type="ChEBI" id="CHEBI:57692"/>
    </ligand>
</feature>
<dbReference type="PANTHER" id="PTHR22912">
    <property type="entry name" value="DISULFIDE OXIDOREDUCTASE"/>
    <property type="match status" value="1"/>
</dbReference>
<dbReference type="FunFam" id="3.30.390.30:FF:000001">
    <property type="entry name" value="Dihydrolipoyl dehydrogenase"/>
    <property type="match status" value="1"/>
</dbReference>
<evidence type="ECO:0000259" key="16">
    <source>
        <dbReference type="Pfam" id="PF07992"/>
    </source>
</evidence>
<comment type="miscellaneous">
    <text evidence="14">The active site is a redox-active disulfide bond.</text>
</comment>
<feature type="domain" description="Pyridine nucleotide-disulphide oxidoreductase dimerisation" evidence="15">
    <location>
        <begin position="359"/>
        <end position="468"/>
    </location>
</feature>
<feature type="binding site" evidence="12">
    <location>
        <position position="271"/>
    </location>
    <ligand>
        <name>NAD(+)</name>
        <dbReference type="ChEBI" id="CHEBI:57540"/>
    </ligand>
</feature>
<dbReference type="Pfam" id="PF07992">
    <property type="entry name" value="Pyr_redox_2"/>
    <property type="match status" value="1"/>
</dbReference>
<feature type="binding site" evidence="12">
    <location>
        <begin position="317"/>
        <end position="320"/>
    </location>
    <ligand>
        <name>FAD</name>
        <dbReference type="ChEBI" id="CHEBI:57692"/>
    </ligand>
</feature>
<feature type="domain" description="FAD/NAD(P)-binding" evidence="16">
    <location>
        <begin position="8"/>
        <end position="326"/>
    </location>
</feature>
<dbReference type="InterPro" id="IPR004099">
    <property type="entry name" value="Pyr_nucl-diS_OxRdtase_dimer"/>
</dbReference>
<evidence type="ECO:0000256" key="3">
    <source>
        <dbReference type="ARBA" id="ARBA00016961"/>
    </source>
</evidence>
<feature type="binding site" evidence="12">
    <location>
        <position position="207"/>
    </location>
    <ligand>
        <name>NAD(+)</name>
        <dbReference type="ChEBI" id="CHEBI:57540"/>
    </ligand>
</feature>
<dbReference type="InterPro" id="IPR050151">
    <property type="entry name" value="Class-I_Pyr_Nuc-Dis_Oxidored"/>
</dbReference>
<dbReference type="AlphaFoldDB" id="A0A258FMM8"/>
<comment type="caution">
    <text evidence="17">The sequence shown here is derived from an EMBL/GenBank/DDBJ whole genome shotgun (WGS) entry which is preliminary data.</text>
</comment>
<evidence type="ECO:0000256" key="2">
    <source>
        <dbReference type="ARBA" id="ARBA00012608"/>
    </source>
</evidence>
<evidence type="ECO:0000256" key="1">
    <source>
        <dbReference type="ARBA" id="ARBA00007532"/>
    </source>
</evidence>
<evidence type="ECO:0000313" key="17">
    <source>
        <dbReference type="EMBL" id="OYX33840.1"/>
    </source>
</evidence>
<gene>
    <name evidence="17" type="ORF">B7Z01_07580</name>
</gene>
<dbReference type="PANTHER" id="PTHR22912:SF160">
    <property type="entry name" value="DIHYDROLIPOYL DEHYDROGENASE"/>
    <property type="match status" value="1"/>
</dbReference>
<dbReference type="InterPro" id="IPR016156">
    <property type="entry name" value="FAD/NAD-linked_Rdtase_dimer_sf"/>
</dbReference>
<reference evidence="17 18" key="1">
    <citation type="submission" date="2017-03" db="EMBL/GenBank/DDBJ databases">
        <title>Lifting the veil on microbial sulfur biogeochemistry in mining wastewaters.</title>
        <authorList>
            <person name="Kantor R.S."/>
            <person name="Colenbrander Nelson T."/>
            <person name="Marshall S."/>
            <person name="Bennett D."/>
            <person name="Apte S."/>
            <person name="Camacho D."/>
            <person name="Thomas B.C."/>
            <person name="Warren L.A."/>
            <person name="Banfield J.F."/>
        </authorList>
    </citation>
    <scope>NUCLEOTIDE SEQUENCE [LARGE SCALE GENOMIC DNA]</scope>
    <source>
        <strain evidence="17">32-69-9</strain>
    </source>
</reference>
<keyword evidence="4 14" id="KW-0285">Flavoprotein</keyword>
<dbReference type="EC" id="1.8.1.4" evidence="2 14"/>
<dbReference type="InterPro" id="IPR001100">
    <property type="entry name" value="Pyr_nuc-diS_OxRdtase"/>
</dbReference>
<dbReference type="PRINTS" id="PR00368">
    <property type="entry name" value="FADPNR"/>
</dbReference>
<evidence type="ECO:0000256" key="12">
    <source>
        <dbReference type="PIRSR" id="PIRSR000350-3"/>
    </source>
</evidence>
<evidence type="ECO:0000256" key="11">
    <source>
        <dbReference type="PIRSR" id="PIRSR000350-2"/>
    </source>
</evidence>
<dbReference type="Gene3D" id="3.30.390.30">
    <property type="match status" value="1"/>
</dbReference>
<proteinExistence type="inferred from homology"/>
<evidence type="ECO:0000256" key="7">
    <source>
        <dbReference type="ARBA" id="ARBA00023027"/>
    </source>
</evidence>
<evidence type="ECO:0000313" key="18">
    <source>
        <dbReference type="Proteomes" id="UP000215595"/>
    </source>
</evidence>
<dbReference type="InterPro" id="IPR006258">
    <property type="entry name" value="Lipoamide_DH"/>
</dbReference>
<name>A0A258FMM8_9CAUL</name>
<comment type="cofactor">
    <cofactor evidence="12 14">
        <name>FAD</name>
        <dbReference type="ChEBI" id="CHEBI:57692"/>
    </cofactor>
    <text evidence="12 14">Binds 1 FAD per subunit.</text>
</comment>
<feature type="active site" description="Proton acceptor" evidence="11">
    <location>
        <position position="458"/>
    </location>
</feature>
<evidence type="ECO:0000259" key="15">
    <source>
        <dbReference type="Pfam" id="PF02852"/>
    </source>
</evidence>
<evidence type="ECO:0000256" key="6">
    <source>
        <dbReference type="ARBA" id="ARBA00023002"/>
    </source>
</evidence>
<dbReference type="GO" id="GO:0006103">
    <property type="term" value="P:2-oxoglutarate metabolic process"/>
    <property type="evidence" value="ECO:0007669"/>
    <property type="project" value="TreeGrafter"/>
</dbReference>
<sequence length="479" mass="49436">MTQTLKTKVLIIGAGTGGYVAGIRCGQLGLETVLVDGGDGLGGTCLNVGCIPSKAIIHAASKFETVAKAAGGGTLGITASAPAIDLAQTREWKDGIVRKLNAGVAALLKKAKVKVVKGWATFDDAKTCRVETDDGPVTITAEHVILATGSEPVELPFLPFGGDVISSTEALSLDAVPGKLVVVGGGYIGLELGIAYRKLGAQVAIVEMADRILPLYDKALTDPVMKWLTDHGVDMHLGARAGGFGDGKLSITTKDGEPLQLDAGKVLVTVGRRPRTSGWGLENMGVAMAGPFVKIDDRCATSMKNVWAVGDLTGEPMLAHKGSAQGEMVAEIIAGRAQAASGRAASDSANERLFDPVTIAAVCFTEPEIVSAGLGPLDVEGRDDVITSVFPLAAIGRALAIEAGEDGGFVRVLASKSDHRILGVQAVGQHVAELSNSFAQMLEMGAVLEDVAGVIHVHPTLGEAFHEASLRALGHAIHI</sequence>
<dbReference type="PIRSF" id="PIRSF000350">
    <property type="entry name" value="Mercury_reductase_MerA"/>
    <property type="match status" value="1"/>
</dbReference>
<keyword evidence="7 12" id="KW-0520">NAD</keyword>
<keyword evidence="9 14" id="KW-0676">Redox-active center</keyword>
<dbReference type="EMBL" id="NCEB01000013">
    <property type="protein sequence ID" value="OYX33840.1"/>
    <property type="molecule type" value="Genomic_DNA"/>
</dbReference>
<dbReference type="InterPro" id="IPR036188">
    <property type="entry name" value="FAD/NAD-bd_sf"/>
</dbReference>
<protein>
    <recommendedName>
        <fullName evidence="3 14">Dihydrolipoyl dehydrogenase</fullName>
        <ecNumber evidence="2 14">1.8.1.4</ecNumber>
    </recommendedName>
</protein>
<feature type="binding site" evidence="12">
    <location>
        <begin position="184"/>
        <end position="191"/>
    </location>
    <ligand>
        <name>NAD(+)</name>
        <dbReference type="ChEBI" id="CHEBI:57540"/>
    </ligand>
</feature>
<keyword evidence="5 12" id="KW-0274">FAD</keyword>
<evidence type="ECO:0000256" key="8">
    <source>
        <dbReference type="ARBA" id="ARBA00023157"/>
    </source>
</evidence>
<dbReference type="NCBIfam" id="TIGR01350">
    <property type="entry name" value="lipoamide_DH"/>
    <property type="match status" value="1"/>
</dbReference>
<dbReference type="SUPFAM" id="SSF55424">
    <property type="entry name" value="FAD/NAD-linked reductases, dimerisation (C-terminal) domain"/>
    <property type="match status" value="1"/>
</dbReference>
<evidence type="ECO:0000256" key="4">
    <source>
        <dbReference type="ARBA" id="ARBA00022630"/>
    </source>
</evidence>
<keyword evidence="8" id="KW-1015">Disulfide bond</keyword>
<dbReference type="GO" id="GO:0050660">
    <property type="term" value="F:flavin adenine dinucleotide binding"/>
    <property type="evidence" value="ECO:0007669"/>
    <property type="project" value="InterPro"/>
</dbReference>
<keyword evidence="6 14" id="KW-0560">Oxidoreductase</keyword>
<feature type="binding site" evidence="12">
    <location>
        <begin position="148"/>
        <end position="150"/>
    </location>
    <ligand>
        <name>FAD</name>
        <dbReference type="ChEBI" id="CHEBI:57692"/>
    </ligand>
</feature>
<comment type="similarity">
    <text evidence="1 14">Belongs to the class-I pyridine nucleotide-disulfide oxidoreductase family.</text>
</comment>
<accession>A0A258FMM8</accession>
<comment type="catalytic activity">
    <reaction evidence="10 14">
        <text>N(6)-[(R)-dihydrolipoyl]-L-lysyl-[protein] + NAD(+) = N(6)-[(R)-lipoyl]-L-lysyl-[protein] + NADH + H(+)</text>
        <dbReference type="Rhea" id="RHEA:15045"/>
        <dbReference type="Rhea" id="RHEA-COMP:10474"/>
        <dbReference type="Rhea" id="RHEA-COMP:10475"/>
        <dbReference type="ChEBI" id="CHEBI:15378"/>
        <dbReference type="ChEBI" id="CHEBI:57540"/>
        <dbReference type="ChEBI" id="CHEBI:57945"/>
        <dbReference type="ChEBI" id="CHEBI:83099"/>
        <dbReference type="ChEBI" id="CHEBI:83100"/>
        <dbReference type="EC" id="1.8.1.4"/>
    </reaction>
</comment>
<feature type="binding site" evidence="12">
    <location>
        <position position="54"/>
    </location>
    <ligand>
        <name>FAD</name>
        <dbReference type="ChEBI" id="CHEBI:57692"/>
    </ligand>
</feature>
<dbReference type="Proteomes" id="UP000215595">
    <property type="component" value="Unassembled WGS sequence"/>
</dbReference>
<evidence type="ECO:0000256" key="5">
    <source>
        <dbReference type="ARBA" id="ARBA00022827"/>
    </source>
</evidence>
<dbReference type="InterPro" id="IPR023753">
    <property type="entry name" value="FAD/NAD-binding_dom"/>
</dbReference>